<dbReference type="PANTHER" id="PTHR42905">
    <property type="entry name" value="PHOSPHOENOLPYRUVATE CARBOXYLASE"/>
    <property type="match status" value="1"/>
</dbReference>
<dbReference type="Pfam" id="PF13714">
    <property type="entry name" value="PEP_mutase"/>
    <property type="match status" value="1"/>
</dbReference>
<evidence type="ECO:0000313" key="2">
    <source>
        <dbReference type="Proteomes" id="UP001177769"/>
    </source>
</evidence>
<dbReference type="InterPro" id="IPR015813">
    <property type="entry name" value="Pyrv/PenolPyrv_kinase-like_dom"/>
</dbReference>
<dbReference type="SUPFAM" id="SSF51621">
    <property type="entry name" value="Phosphoenolpyruvate/pyruvate domain"/>
    <property type="match status" value="1"/>
</dbReference>
<dbReference type="AlphaFoldDB" id="A0AA95SMD5"/>
<dbReference type="InterPro" id="IPR039556">
    <property type="entry name" value="ICL/PEPM"/>
</dbReference>
<organism evidence="1 2">
    <name type="scientific">Paucibacter sediminis</name>
    <dbReference type="NCBI Taxonomy" id="3019553"/>
    <lineage>
        <taxon>Bacteria</taxon>
        <taxon>Pseudomonadati</taxon>
        <taxon>Pseudomonadota</taxon>
        <taxon>Betaproteobacteria</taxon>
        <taxon>Burkholderiales</taxon>
        <taxon>Sphaerotilaceae</taxon>
        <taxon>Roseateles</taxon>
    </lineage>
</organism>
<dbReference type="KEGG" id="pais:PFX98_06095"/>
<proteinExistence type="predicted"/>
<dbReference type="PANTHER" id="PTHR42905:SF16">
    <property type="entry name" value="CARBOXYPHOSPHONOENOLPYRUVATE PHOSPHONOMUTASE-LIKE PROTEIN (AFU_ORTHOLOGUE AFUA_5G07230)"/>
    <property type="match status" value="1"/>
</dbReference>
<sequence length="270" mass="27807">MTAFHRFQALHQAPAPLLLPNAWDAASARLFELAGAPAIATSSASLAWSLGYADGGALPPAELLAAVRRLARVLSVPLSVDLEDGYSADPAAVAALARDVADAGAVGINLEDGDQAPALLAAKIAAIRSALGSDRPFFINARSDVYLRRLASGAAAVAMSLERLRLYREAGADGAFLPGLASVDEVRSLAPAIGMPLNLMVLPGMPAIEQLHAAGARRFSVGPAPFLQAYGQAQAQIRDFLQQQATAGLFGQGLGYAAMNSALQGGELLA</sequence>
<accession>A0AA95SMD5</accession>
<dbReference type="InterPro" id="IPR040442">
    <property type="entry name" value="Pyrv_kinase-like_dom_sf"/>
</dbReference>
<keyword evidence="2" id="KW-1185">Reference proteome</keyword>
<reference evidence="1" key="1">
    <citation type="submission" date="2023-01" db="EMBL/GenBank/DDBJ databases">
        <title>Whole genome sequence of Paucibacter sp. S2-9 isolated from pond sediment.</title>
        <authorList>
            <person name="Jung J.Y."/>
        </authorList>
    </citation>
    <scope>NUCLEOTIDE SEQUENCE</scope>
    <source>
        <strain evidence="1">S2-9</strain>
    </source>
</reference>
<dbReference type="Proteomes" id="UP001177769">
    <property type="component" value="Chromosome"/>
</dbReference>
<dbReference type="GO" id="GO:0016829">
    <property type="term" value="F:lyase activity"/>
    <property type="evidence" value="ECO:0007669"/>
    <property type="project" value="UniProtKB-KW"/>
</dbReference>
<dbReference type="EMBL" id="CP116346">
    <property type="protein sequence ID" value="WIT13178.1"/>
    <property type="molecule type" value="Genomic_DNA"/>
</dbReference>
<dbReference type="Gene3D" id="3.20.20.60">
    <property type="entry name" value="Phosphoenolpyruvate-binding domains"/>
    <property type="match status" value="1"/>
</dbReference>
<evidence type="ECO:0000313" key="1">
    <source>
        <dbReference type="EMBL" id="WIT13178.1"/>
    </source>
</evidence>
<gene>
    <name evidence="1" type="ORF">PFX98_06095</name>
</gene>
<keyword evidence="1" id="KW-0456">Lyase</keyword>
<protein>
    <submittedName>
        <fullName evidence="1">Isocitrate lyase/phosphoenolpyruvate mutase family protein</fullName>
    </submittedName>
</protein>
<dbReference type="RefSeq" id="WP_285234288.1">
    <property type="nucleotide sequence ID" value="NZ_CP116346.1"/>
</dbReference>
<dbReference type="CDD" id="cd00377">
    <property type="entry name" value="ICL_PEPM"/>
    <property type="match status" value="1"/>
</dbReference>
<name>A0AA95SMD5_9BURK</name>